<protein>
    <submittedName>
        <fullName evidence="1">Uncharacterized protein</fullName>
    </submittedName>
</protein>
<gene>
    <name evidence="1" type="ORF">COLO4_33006</name>
</gene>
<comment type="caution">
    <text evidence="1">The sequence shown here is derived from an EMBL/GenBank/DDBJ whole genome shotgun (WGS) entry which is preliminary data.</text>
</comment>
<dbReference type="Proteomes" id="UP000187203">
    <property type="component" value="Unassembled WGS sequence"/>
</dbReference>
<accession>A0A1R3GX47</accession>
<keyword evidence="2" id="KW-1185">Reference proteome</keyword>
<name>A0A1R3GX47_9ROSI</name>
<dbReference type="EMBL" id="AWUE01021361">
    <property type="protein sequence ID" value="OMO62591.1"/>
    <property type="molecule type" value="Genomic_DNA"/>
</dbReference>
<organism evidence="1 2">
    <name type="scientific">Corchorus olitorius</name>
    <dbReference type="NCBI Taxonomy" id="93759"/>
    <lineage>
        <taxon>Eukaryota</taxon>
        <taxon>Viridiplantae</taxon>
        <taxon>Streptophyta</taxon>
        <taxon>Embryophyta</taxon>
        <taxon>Tracheophyta</taxon>
        <taxon>Spermatophyta</taxon>
        <taxon>Magnoliopsida</taxon>
        <taxon>eudicotyledons</taxon>
        <taxon>Gunneridae</taxon>
        <taxon>Pentapetalae</taxon>
        <taxon>rosids</taxon>
        <taxon>malvids</taxon>
        <taxon>Malvales</taxon>
        <taxon>Malvaceae</taxon>
        <taxon>Grewioideae</taxon>
        <taxon>Apeibeae</taxon>
        <taxon>Corchorus</taxon>
    </lineage>
</organism>
<sequence length="51" mass="5413">MVDVPASERVGASRGRVFQAVGWIAEVDCCGGVGQLGEFPAANQRLPNRIK</sequence>
<evidence type="ECO:0000313" key="1">
    <source>
        <dbReference type="EMBL" id="OMO62591.1"/>
    </source>
</evidence>
<reference evidence="2" key="1">
    <citation type="submission" date="2013-09" db="EMBL/GenBank/DDBJ databases">
        <title>Corchorus olitorius genome sequencing.</title>
        <authorList>
            <person name="Alam M."/>
            <person name="Haque M.S."/>
            <person name="Islam M.S."/>
            <person name="Emdad E.M."/>
            <person name="Islam M.M."/>
            <person name="Ahmed B."/>
            <person name="Halim A."/>
            <person name="Hossen Q.M.M."/>
            <person name="Hossain M.Z."/>
            <person name="Ahmed R."/>
            <person name="Khan M.M."/>
            <person name="Islam R."/>
            <person name="Rashid M.M."/>
            <person name="Khan S.A."/>
            <person name="Rahman M.S."/>
            <person name="Alam M."/>
            <person name="Yahiya A.S."/>
            <person name="Khan M.S."/>
            <person name="Azam M.S."/>
            <person name="Haque T."/>
            <person name="Lashkar M.Z.H."/>
            <person name="Akhand A.I."/>
            <person name="Morshed G."/>
            <person name="Roy S."/>
            <person name="Uddin K.S."/>
            <person name="Rabeya T."/>
            <person name="Hossain A.S."/>
            <person name="Chowdhury A."/>
            <person name="Snigdha A.R."/>
            <person name="Mortoza M.S."/>
            <person name="Matin S.A."/>
            <person name="Hoque S.M.E."/>
            <person name="Islam M.K."/>
            <person name="Roy D.K."/>
            <person name="Haider R."/>
            <person name="Moosa M.M."/>
            <person name="Elias S.M."/>
            <person name="Hasan A.M."/>
            <person name="Jahan S."/>
            <person name="Shafiuddin M."/>
            <person name="Mahmood N."/>
            <person name="Shommy N.S."/>
        </authorList>
    </citation>
    <scope>NUCLEOTIDE SEQUENCE [LARGE SCALE GENOMIC DNA]</scope>
    <source>
        <strain evidence="2">cv. O-4</strain>
    </source>
</reference>
<dbReference type="AlphaFoldDB" id="A0A1R3GX47"/>
<proteinExistence type="predicted"/>
<evidence type="ECO:0000313" key="2">
    <source>
        <dbReference type="Proteomes" id="UP000187203"/>
    </source>
</evidence>